<evidence type="ECO:0000256" key="1">
    <source>
        <dbReference type="SAM" id="SignalP"/>
    </source>
</evidence>
<evidence type="ECO:0000313" key="2">
    <source>
        <dbReference type="EMBL" id="MBR0552066.1"/>
    </source>
</evidence>
<dbReference type="Pfam" id="PF16233">
    <property type="entry name" value="DUF4893"/>
    <property type="match status" value="1"/>
</dbReference>
<keyword evidence="3" id="KW-1185">Reference proteome</keyword>
<dbReference type="RefSeq" id="WP_284053318.1">
    <property type="nucleotide sequence ID" value="NZ_JAGRQC010000001.1"/>
</dbReference>
<protein>
    <submittedName>
        <fullName evidence="2">DUF4893 domain-containing protein</fullName>
    </submittedName>
</protein>
<comment type="caution">
    <text evidence="2">The sequence shown here is derived from an EMBL/GenBank/DDBJ whole genome shotgun (WGS) entry which is preliminary data.</text>
</comment>
<dbReference type="EMBL" id="JAGRQC010000001">
    <property type="protein sequence ID" value="MBR0552066.1"/>
    <property type="molecule type" value="Genomic_DNA"/>
</dbReference>
<feature type="signal peptide" evidence="1">
    <location>
        <begin position="1"/>
        <end position="18"/>
    </location>
</feature>
<keyword evidence="1" id="KW-0732">Signal</keyword>
<feature type="chain" id="PRO_5035844992" evidence="1">
    <location>
        <begin position="19"/>
        <end position="216"/>
    </location>
</feature>
<dbReference type="AlphaFoldDB" id="A0A8T4IIP7"/>
<gene>
    <name evidence="2" type="ORF">J7S20_06080</name>
</gene>
<reference evidence="2" key="1">
    <citation type="submission" date="2021-04" db="EMBL/GenBank/DDBJ databases">
        <title>Ouciella asimina sp. nov., isolated from the surface seawater in the hydrothermal field of Okinawa Trough.</title>
        <authorList>
            <person name="Shuang W."/>
        </authorList>
    </citation>
    <scope>NUCLEOTIDE SEQUENCE</scope>
    <source>
        <strain evidence="2">LXI357</strain>
    </source>
</reference>
<dbReference type="InterPro" id="IPR032609">
    <property type="entry name" value="DUF4893"/>
</dbReference>
<sequence>MRPRILIFSLAAMLAACAQTTTRSVATPAAEEPAQPAWRSIAKPEDATMLDGLDEIWSTGLAFATEHSPAKVKAEGAMIEPGAALDHPALPPGSYRCRVIRIGRYADKSGFKSFPPFFCHVKSAGPDQLTFLKQTGTDLPSGWLYPDGDKRYVFLGAQQDEPGDNSLAYGRDRSRDIAGFVERVGPFEWRLVVPHRDPDGLDIYALTPVPPNQQPD</sequence>
<evidence type="ECO:0000313" key="3">
    <source>
        <dbReference type="Proteomes" id="UP000676996"/>
    </source>
</evidence>
<dbReference type="Proteomes" id="UP000676996">
    <property type="component" value="Unassembled WGS sequence"/>
</dbReference>
<accession>A0A8T4IIP7</accession>
<proteinExistence type="predicted"/>
<organism evidence="2 3">
    <name type="scientific">Stakelama marina</name>
    <dbReference type="NCBI Taxonomy" id="2826939"/>
    <lineage>
        <taxon>Bacteria</taxon>
        <taxon>Pseudomonadati</taxon>
        <taxon>Pseudomonadota</taxon>
        <taxon>Alphaproteobacteria</taxon>
        <taxon>Sphingomonadales</taxon>
        <taxon>Sphingomonadaceae</taxon>
        <taxon>Stakelama</taxon>
    </lineage>
</organism>
<dbReference type="PROSITE" id="PS51257">
    <property type="entry name" value="PROKAR_LIPOPROTEIN"/>
    <property type="match status" value="1"/>
</dbReference>
<name>A0A8T4IIP7_9SPHN</name>